<proteinExistence type="predicted"/>
<dbReference type="Proteomes" id="UP000799302">
    <property type="component" value="Unassembled WGS sequence"/>
</dbReference>
<protein>
    <submittedName>
        <fullName evidence="2">Uncharacterized protein</fullName>
    </submittedName>
</protein>
<organism evidence="2 3">
    <name type="scientific">Microthyrium microscopicum</name>
    <dbReference type="NCBI Taxonomy" id="703497"/>
    <lineage>
        <taxon>Eukaryota</taxon>
        <taxon>Fungi</taxon>
        <taxon>Dikarya</taxon>
        <taxon>Ascomycota</taxon>
        <taxon>Pezizomycotina</taxon>
        <taxon>Dothideomycetes</taxon>
        <taxon>Dothideomycetes incertae sedis</taxon>
        <taxon>Microthyriales</taxon>
        <taxon>Microthyriaceae</taxon>
        <taxon>Microthyrium</taxon>
    </lineage>
</organism>
<dbReference type="OrthoDB" id="62952at2759"/>
<dbReference type="AlphaFoldDB" id="A0A6A6TZZ8"/>
<dbReference type="EMBL" id="MU004242">
    <property type="protein sequence ID" value="KAF2664747.1"/>
    <property type="molecule type" value="Genomic_DNA"/>
</dbReference>
<keyword evidence="3" id="KW-1185">Reference proteome</keyword>
<sequence>MASENSDLLHSDGDNVMPSDTTQSGAVIQIAPVSYLRNKVPPEIRLMIFEHLLVSNQPHTAAFLQLFTGSYIAAVNTKNGFLRHDHAKPEQSEQASTKDPIDHFLLSAGGPLYGYSDVLDNYGVHPQILATCRLFHDEGLPILYSNATFKIEQVFRQTLMDVVESEWFPRAVTYSMQKPLTPNFESFVTRVNISTMMHIPPHRLDLPSEWLTCLFPALKVIGVTTNRNKARIEVWFYQGACLRYYNGSTYWDWLFDNAFPSQQIEGIIPRFKCPFFSTSLFASESDEHREFIQAIAKRLQGYVPRTFECHHQIMADLKKAISKNDFFKDRKVGWNFQTVACDYRTSLPKVWVGMILDRDSEEPTCEVIGGLPNDTK</sequence>
<reference evidence="2" key="1">
    <citation type="journal article" date="2020" name="Stud. Mycol.">
        <title>101 Dothideomycetes genomes: a test case for predicting lifestyles and emergence of pathogens.</title>
        <authorList>
            <person name="Haridas S."/>
            <person name="Albert R."/>
            <person name="Binder M."/>
            <person name="Bloem J."/>
            <person name="Labutti K."/>
            <person name="Salamov A."/>
            <person name="Andreopoulos B."/>
            <person name="Baker S."/>
            <person name="Barry K."/>
            <person name="Bills G."/>
            <person name="Bluhm B."/>
            <person name="Cannon C."/>
            <person name="Castanera R."/>
            <person name="Culley D."/>
            <person name="Daum C."/>
            <person name="Ezra D."/>
            <person name="Gonzalez J."/>
            <person name="Henrissat B."/>
            <person name="Kuo A."/>
            <person name="Liang C."/>
            <person name="Lipzen A."/>
            <person name="Lutzoni F."/>
            <person name="Magnuson J."/>
            <person name="Mondo S."/>
            <person name="Nolan M."/>
            <person name="Ohm R."/>
            <person name="Pangilinan J."/>
            <person name="Park H.-J."/>
            <person name="Ramirez L."/>
            <person name="Alfaro M."/>
            <person name="Sun H."/>
            <person name="Tritt A."/>
            <person name="Yoshinaga Y."/>
            <person name="Zwiers L.-H."/>
            <person name="Turgeon B."/>
            <person name="Goodwin S."/>
            <person name="Spatafora J."/>
            <person name="Crous P."/>
            <person name="Grigoriev I."/>
        </authorList>
    </citation>
    <scope>NUCLEOTIDE SEQUENCE</scope>
    <source>
        <strain evidence="2">CBS 115976</strain>
    </source>
</reference>
<accession>A0A6A6TZZ8</accession>
<evidence type="ECO:0000313" key="3">
    <source>
        <dbReference type="Proteomes" id="UP000799302"/>
    </source>
</evidence>
<gene>
    <name evidence="2" type="ORF">BT63DRAFT_460239</name>
</gene>
<evidence type="ECO:0000313" key="2">
    <source>
        <dbReference type="EMBL" id="KAF2664747.1"/>
    </source>
</evidence>
<evidence type="ECO:0000256" key="1">
    <source>
        <dbReference type="SAM" id="MobiDB-lite"/>
    </source>
</evidence>
<name>A0A6A6TZZ8_9PEZI</name>
<feature type="region of interest" description="Disordered" evidence="1">
    <location>
        <begin position="1"/>
        <end position="21"/>
    </location>
</feature>